<dbReference type="EMBL" id="GBXM01006236">
    <property type="protein sequence ID" value="JAI02342.1"/>
    <property type="molecule type" value="Transcribed_RNA"/>
</dbReference>
<evidence type="ECO:0000313" key="1">
    <source>
        <dbReference type="EMBL" id="JAI02342.1"/>
    </source>
</evidence>
<sequence>MEACISLRVCVCVCVRQEYEQQAVNQRSAEPTCCCYRAAHCHRVHPTLRSAPRV</sequence>
<dbReference type="AlphaFoldDB" id="A0A0E9XIU3"/>
<reference evidence="1" key="2">
    <citation type="journal article" date="2015" name="Fish Shellfish Immunol.">
        <title>Early steps in the European eel (Anguilla anguilla)-Vibrio vulnificus interaction in the gills: Role of the RtxA13 toxin.</title>
        <authorList>
            <person name="Callol A."/>
            <person name="Pajuelo D."/>
            <person name="Ebbesson L."/>
            <person name="Teles M."/>
            <person name="MacKenzie S."/>
            <person name="Amaro C."/>
        </authorList>
    </citation>
    <scope>NUCLEOTIDE SEQUENCE</scope>
</reference>
<reference evidence="1" key="1">
    <citation type="submission" date="2014-11" db="EMBL/GenBank/DDBJ databases">
        <authorList>
            <person name="Amaro Gonzalez C."/>
        </authorList>
    </citation>
    <scope>NUCLEOTIDE SEQUENCE</scope>
</reference>
<proteinExistence type="predicted"/>
<organism evidence="1">
    <name type="scientific">Anguilla anguilla</name>
    <name type="common">European freshwater eel</name>
    <name type="synonym">Muraena anguilla</name>
    <dbReference type="NCBI Taxonomy" id="7936"/>
    <lineage>
        <taxon>Eukaryota</taxon>
        <taxon>Metazoa</taxon>
        <taxon>Chordata</taxon>
        <taxon>Craniata</taxon>
        <taxon>Vertebrata</taxon>
        <taxon>Euteleostomi</taxon>
        <taxon>Actinopterygii</taxon>
        <taxon>Neopterygii</taxon>
        <taxon>Teleostei</taxon>
        <taxon>Anguilliformes</taxon>
        <taxon>Anguillidae</taxon>
        <taxon>Anguilla</taxon>
    </lineage>
</organism>
<accession>A0A0E9XIU3</accession>
<protein>
    <submittedName>
        <fullName evidence="1">Uncharacterized protein</fullName>
    </submittedName>
</protein>
<name>A0A0E9XIU3_ANGAN</name>